<protein>
    <submittedName>
        <fullName evidence="1">Uncharacterized protein</fullName>
    </submittedName>
</protein>
<dbReference type="OrthoDB" id="10439122at2759"/>
<dbReference type="Proteomes" id="UP000570595">
    <property type="component" value="Unassembled WGS sequence"/>
</dbReference>
<dbReference type="AlphaFoldDB" id="A0A7J6LNW2"/>
<organism evidence="1 2">
    <name type="scientific">Perkinsus olseni</name>
    <name type="common">Perkinsus atlanticus</name>
    <dbReference type="NCBI Taxonomy" id="32597"/>
    <lineage>
        <taxon>Eukaryota</taxon>
        <taxon>Sar</taxon>
        <taxon>Alveolata</taxon>
        <taxon>Perkinsozoa</taxon>
        <taxon>Perkinsea</taxon>
        <taxon>Perkinsida</taxon>
        <taxon>Perkinsidae</taxon>
        <taxon>Perkinsus</taxon>
    </lineage>
</organism>
<sequence length="119" mass="12422">MMGGLNADGEKARSIGMLIKSNLPDSELGDYGTLKLQWNIVEGDTSPTGFSMEASGGTQLSLGTDEVSLRLALGPNDIVTFDDNEGADAVALATFGTFLLGKACSGSHPTVSRQLSHQF</sequence>
<dbReference type="EMBL" id="JABAHT010000216">
    <property type="protein sequence ID" value="KAF4660897.1"/>
    <property type="molecule type" value="Genomic_DNA"/>
</dbReference>
<accession>A0A7J6LNW2</accession>
<evidence type="ECO:0000313" key="1">
    <source>
        <dbReference type="EMBL" id="KAF4660897.1"/>
    </source>
</evidence>
<gene>
    <name evidence="1" type="ORF">FOZ61_003689</name>
</gene>
<evidence type="ECO:0000313" key="2">
    <source>
        <dbReference type="Proteomes" id="UP000570595"/>
    </source>
</evidence>
<reference evidence="1 2" key="1">
    <citation type="submission" date="2020-04" db="EMBL/GenBank/DDBJ databases">
        <title>Perkinsus olseni comparative genomics.</title>
        <authorList>
            <person name="Bogema D.R."/>
        </authorList>
    </citation>
    <scope>NUCLEOTIDE SEQUENCE [LARGE SCALE GENOMIC DNA]</scope>
    <source>
        <strain evidence="1">ATCC PRA-179</strain>
    </source>
</reference>
<comment type="caution">
    <text evidence="1">The sequence shown here is derived from an EMBL/GenBank/DDBJ whole genome shotgun (WGS) entry which is preliminary data.</text>
</comment>
<proteinExistence type="predicted"/>
<name>A0A7J6LNW2_PEROL</name>